<evidence type="ECO:0000259" key="14">
    <source>
        <dbReference type="PROSITE" id="PS51296"/>
    </source>
</evidence>
<dbReference type="GO" id="GO:0051537">
    <property type="term" value="F:2 iron, 2 sulfur cluster binding"/>
    <property type="evidence" value="ECO:0007669"/>
    <property type="project" value="UniProtKB-KW"/>
</dbReference>
<evidence type="ECO:0000313" key="16">
    <source>
        <dbReference type="Proteomes" id="UP000605986"/>
    </source>
</evidence>
<dbReference type="CDD" id="cd00680">
    <property type="entry name" value="RHO_alpha_C"/>
    <property type="match status" value="1"/>
</dbReference>
<dbReference type="InterPro" id="IPR036922">
    <property type="entry name" value="Rieske_2Fe-2S_sf"/>
</dbReference>
<keyword evidence="9" id="KW-0560">Oxidoreductase</keyword>
<dbReference type="InterPro" id="IPR001663">
    <property type="entry name" value="Rng_hydr_dOase-A"/>
</dbReference>
<protein>
    <recommendedName>
        <fullName evidence="6">Choline monooxygenase, chloroplastic</fullName>
        <ecNumber evidence="5">1.14.15.7</ecNumber>
    </recommendedName>
</protein>
<dbReference type="SUPFAM" id="SSF55961">
    <property type="entry name" value="Bet v1-like"/>
    <property type="match status" value="1"/>
</dbReference>
<dbReference type="Pfam" id="PF00848">
    <property type="entry name" value="Ring_hydroxyl_A"/>
    <property type="match status" value="1"/>
</dbReference>
<name>A0A8H4NYQ6_9HYPO</name>
<dbReference type="Gene3D" id="2.102.10.10">
    <property type="entry name" value="Rieske [2Fe-2S] iron-sulphur domain"/>
    <property type="match status" value="1"/>
</dbReference>
<proteinExistence type="inferred from homology"/>
<dbReference type="CDD" id="cd03469">
    <property type="entry name" value="Rieske_RO_Alpha_N"/>
    <property type="match status" value="1"/>
</dbReference>
<dbReference type="AlphaFoldDB" id="A0A8H4NYQ6"/>
<evidence type="ECO:0000313" key="15">
    <source>
        <dbReference type="EMBL" id="KAF4450528.1"/>
    </source>
</evidence>
<dbReference type="EMBL" id="JAADJG010000247">
    <property type="protein sequence ID" value="KAF4450528.1"/>
    <property type="molecule type" value="Genomic_DNA"/>
</dbReference>
<evidence type="ECO:0000256" key="2">
    <source>
        <dbReference type="ARBA" id="ARBA00002149"/>
    </source>
</evidence>
<evidence type="ECO:0000256" key="11">
    <source>
        <dbReference type="ARBA" id="ARBA00023014"/>
    </source>
</evidence>
<comment type="cofactor">
    <cofactor evidence="1">
        <name>Fe cation</name>
        <dbReference type="ChEBI" id="CHEBI:24875"/>
    </cofactor>
</comment>
<keyword evidence="10" id="KW-0408">Iron</keyword>
<keyword evidence="11" id="KW-0411">Iron-sulfur</keyword>
<evidence type="ECO:0000256" key="12">
    <source>
        <dbReference type="ARBA" id="ARBA00049097"/>
    </source>
</evidence>
<dbReference type="Gene3D" id="3.90.380.10">
    <property type="entry name" value="Naphthalene 1,2-dioxygenase Alpha Subunit, Chain A, domain 1"/>
    <property type="match status" value="2"/>
</dbReference>
<dbReference type="GO" id="GO:0019133">
    <property type="term" value="F:choline monooxygenase activity"/>
    <property type="evidence" value="ECO:0007669"/>
    <property type="project" value="UniProtKB-EC"/>
</dbReference>
<dbReference type="EC" id="1.14.15.7" evidence="5"/>
<comment type="pathway">
    <text evidence="3">Amine and polyamine biosynthesis; betaine biosynthesis via choline pathway; betaine aldehyde from choline (monooxygenase route): step 1/1.</text>
</comment>
<comment type="caution">
    <text evidence="15">The sequence shown here is derived from an EMBL/GenBank/DDBJ whole genome shotgun (WGS) entry which is preliminary data.</text>
</comment>
<organism evidence="15 16">
    <name type="scientific">Fusarium austroafricanum</name>
    <dbReference type="NCBI Taxonomy" id="2364996"/>
    <lineage>
        <taxon>Eukaryota</taxon>
        <taxon>Fungi</taxon>
        <taxon>Dikarya</taxon>
        <taxon>Ascomycota</taxon>
        <taxon>Pezizomycotina</taxon>
        <taxon>Sordariomycetes</taxon>
        <taxon>Hypocreomycetidae</taxon>
        <taxon>Hypocreales</taxon>
        <taxon>Nectriaceae</taxon>
        <taxon>Fusarium</taxon>
        <taxon>Fusarium concolor species complex</taxon>
    </lineage>
</organism>
<gene>
    <name evidence="15" type="ORF">F53441_6383</name>
</gene>
<evidence type="ECO:0000256" key="10">
    <source>
        <dbReference type="ARBA" id="ARBA00023004"/>
    </source>
</evidence>
<dbReference type="PROSITE" id="PS51296">
    <property type="entry name" value="RIESKE"/>
    <property type="match status" value="1"/>
</dbReference>
<feature type="region of interest" description="Disordered" evidence="13">
    <location>
        <begin position="1"/>
        <end position="25"/>
    </location>
</feature>
<keyword evidence="7" id="KW-0001">2Fe-2S</keyword>
<dbReference type="GO" id="GO:0005506">
    <property type="term" value="F:iron ion binding"/>
    <property type="evidence" value="ECO:0007669"/>
    <property type="project" value="InterPro"/>
</dbReference>
<evidence type="ECO:0000256" key="5">
    <source>
        <dbReference type="ARBA" id="ARBA00012763"/>
    </source>
</evidence>
<evidence type="ECO:0000256" key="3">
    <source>
        <dbReference type="ARBA" id="ARBA00004866"/>
    </source>
</evidence>
<dbReference type="GO" id="GO:0019285">
    <property type="term" value="P:glycine betaine biosynthetic process from choline"/>
    <property type="evidence" value="ECO:0007669"/>
    <property type="project" value="UniProtKB-UniPathway"/>
</dbReference>
<dbReference type="SUPFAM" id="SSF50022">
    <property type="entry name" value="ISP domain"/>
    <property type="match status" value="1"/>
</dbReference>
<sequence>MSRWFNFGATKDQDQDQDQDPTTTRALPASWYRSSPMYELERRAIFSKKWIVVSHRARFVQAGDFLCITEAGFTFFLIKDRQGEIRAHHNVCRHRAYPLVEQDSGKVSILSCKYHGWSYGLDGKLAKAPKYDEVLSFNKPANSLFKIHVHVDKLGFVWINMDSSSSPTVDWADDFASVDTQPRLQGFNMESYYFDHEWEMFGDYNWKTLADNYNECYHCPTGHPALNSMTDLSKYWVEAEGGHIQHFNVDKPDTTGMGIYSTFYYPNASTTISPYFFYIMRCIPISASQTKMEYEVYRHKDASNHDFNDISDCFKQILKEDKDLCNAVQKNLNAGIFVNGELHPRVEKGPLFFQELTRKLVMEHHKREEAIGRQIWPAIPKNMVSGESQDDVEFCNKLECSGSGGLEW</sequence>
<evidence type="ECO:0000256" key="4">
    <source>
        <dbReference type="ARBA" id="ARBA00010848"/>
    </source>
</evidence>
<accession>A0A8H4NYQ6</accession>
<dbReference type="UniPathway" id="UPA00529">
    <property type="reaction ID" value="UER00430"/>
</dbReference>
<comment type="similarity">
    <text evidence="4">Belongs to the choline monooxygenase family.</text>
</comment>
<comment type="catalytic activity">
    <reaction evidence="12">
        <text>choline + 2 reduced [2Fe-2S]-[ferredoxin] + O2 + 2 H(+) = betaine aldehyde hydrate + 2 oxidized [2Fe-2S]-[ferredoxin] + H2O</text>
        <dbReference type="Rhea" id="RHEA:17769"/>
        <dbReference type="Rhea" id="RHEA-COMP:10000"/>
        <dbReference type="Rhea" id="RHEA-COMP:10001"/>
        <dbReference type="ChEBI" id="CHEBI:15354"/>
        <dbReference type="ChEBI" id="CHEBI:15377"/>
        <dbReference type="ChEBI" id="CHEBI:15378"/>
        <dbReference type="ChEBI" id="CHEBI:15379"/>
        <dbReference type="ChEBI" id="CHEBI:15870"/>
        <dbReference type="ChEBI" id="CHEBI:33737"/>
        <dbReference type="ChEBI" id="CHEBI:33738"/>
        <dbReference type="EC" id="1.14.15.7"/>
    </reaction>
</comment>
<evidence type="ECO:0000256" key="8">
    <source>
        <dbReference type="ARBA" id="ARBA00022723"/>
    </source>
</evidence>
<keyword evidence="8" id="KW-0479">Metal-binding</keyword>
<feature type="domain" description="Rieske" evidence="14">
    <location>
        <begin position="50"/>
        <end position="159"/>
    </location>
</feature>
<dbReference type="PRINTS" id="PR00090">
    <property type="entry name" value="RNGDIOXGNASE"/>
</dbReference>
<evidence type="ECO:0000256" key="6">
    <source>
        <dbReference type="ARBA" id="ARBA00014931"/>
    </source>
</evidence>
<comment type="function">
    <text evidence="2">Catalyzes the first step of the osmoprotectant glycine betaine synthesis.</text>
</comment>
<reference evidence="15" key="1">
    <citation type="submission" date="2020-01" db="EMBL/GenBank/DDBJ databases">
        <title>Identification and distribution of gene clusters putatively required for synthesis of sphingolipid metabolism inhibitors in phylogenetically diverse species of the filamentous fungus Fusarium.</title>
        <authorList>
            <person name="Kim H.-S."/>
            <person name="Busman M."/>
            <person name="Brown D.W."/>
            <person name="Divon H."/>
            <person name="Uhlig S."/>
            <person name="Proctor R.H."/>
        </authorList>
    </citation>
    <scope>NUCLEOTIDE SEQUENCE</scope>
    <source>
        <strain evidence="15">NRRL 53441</strain>
    </source>
</reference>
<dbReference type="OrthoDB" id="426882at2759"/>
<evidence type="ECO:0000256" key="7">
    <source>
        <dbReference type="ARBA" id="ARBA00022714"/>
    </source>
</evidence>
<keyword evidence="16" id="KW-1185">Reference proteome</keyword>
<evidence type="ECO:0000256" key="1">
    <source>
        <dbReference type="ARBA" id="ARBA00001962"/>
    </source>
</evidence>
<dbReference type="PANTHER" id="PTHR43756">
    <property type="entry name" value="CHOLINE MONOOXYGENASE, CHLOROPLASTIC"/>
    <property type="match status" value="1"/>
</dbReference>
<dbReference type="Proteomes" id="UP000605986">
    <property type="component" value="Unassembled WGS sequence"/>
</dbReference>
<dbReference type="InterPro" id="IPR015879">
    <property type="entry name" value="Ring_hydroxy_dOase_asu_C_dom"/>
</dbReference>
<evidence type="ECO:0000256" key="9">
    <source>
        <dbReference type="ARBA" id="ARBA00023002"/>
    </source>
</evidence>
<dbReference type="InterPro" id="IPR017941">
    <property type="entry name" value="Rieske_2Fe-2S"/>
</dbReference>
<dbReference type="Pfam" id="PF00355">
    <property type="entry name" value="Rieske"/>
    <property type="match status" value="1"/>
</dbReference>
<evidence type="ECO:0000256" key="13">
    <source>
        <dbReference type="SAM" id="MobiDB-lite"/>
    </source>
</evidence>
<dbReference type="PANTHER" id="PTHR43756:SF5">
    <property type="entry name" value="CHOLINE MONOOXYGENASE, CHLOROPLASTIC"/>
    <property type="match status" value="1"/>
</dbReference>